<gene>
    <name evidence="2" type="ORF">OEZ85_007490</name>
</gene>
<dbReference type="Proteomes" id="UP001244341">
    <property type="component" value="Chromosome 1b"/>
</dbReference>
<feature type="region of interest" description="Disordered" evidence="1">
    <location>
        <begin position="57"/>
        <end position="114"/>
    </location>
</feature>
<proteinExistence type="predicted"/>
<feature type="region of interest" description="Disordered" evidence="1">
    <location>
        <begin position="1"/>
        <end position="40"/>
    </location>
</feature>
<evidence type="ECO:0000313" key="3">
    <source>
        <dbReference type="Proteomes" id="UP001244341"/>
    </source>
</evidence>
<reference evidence="2 3" key="1">
    <citation type="submission" date="2023-05" db="EMBL/GenBank/DDBJ databases">
        <title>A 100% complete, gapless, phased diploid assembly of the Scenedesmus obliquus UTEX 3031 genome.</title>
        <authorList>
            <person name="Biondi T.C."/>
            <person name="Hanschen E.R."/>
            <person name="Kwon T."/>
            <person name="Eng W."/>
            <person name="Kruse C.P.S."/>
            <person name="Koehler S.I."/>
            <person name="Kunde Y."/>
            <person name="Gleasner C.D."/>
            <person name="You Mak K.T."/>
            <person name="Polle J."/>
            <person name="Hovde B.T."/>
            <person name="Starkenburg S.R."/>
        </authorList>
    </citation>
    <scope>NUCLEOTIDE SEQUENCE [LARGE SCALE GENOMIC DNA]</scope>
    <source>
        <strain evidence="2 3">DOE0152z</strain>
    </source>
</reference>
<evidence type="ECO:0000256" key="1">
    <source>
        <dbReference type="SAM" id="MobiDB-lite"/>
    </source>
</evidence>
<sequence length="114" mass="12239">MVLLSELTGKGSPERHLSGPKVIGWPREGMAGPQRASAAKVQRPGVLAEAAPTNRPVAIPVRPLPSRVPNNNGQQPRRRRRRQPASPAVAPAIMPLTEVLPKQQVQLQGQKEGA</sequence>
<evidence type="ECO:0000313" key="2">
    <source>
        <dbReference type="EMBL" id="WIA08020.1"/>
    </source>
</evidence>
<feature type="compositionally biased region" description="Polar residues" evidence="1">
    <location>
        <begin position="103"/>
        <end position="114"/>
    </location>
</feature>
<dbReference type="EMBL" id="CP126208">
    <property type="protein sequence ID" value="WIA08020.1"/>
    <property type="molecule type" value="Genomic_DNA"/>
</dbReference>
<protein>
    <submittedName>
        <fullName evidence="2">Uncharacterized protein</fullName>
    </submittedName>
</protein>
<name>A0ABY8TGA5_TETOB</name>
<accession>A0ABY8TGA5</accession>
<organism evidence="2 3">
    <name type="scientific">Tetradesmus obliquus</name>
    <name type="common">Green alga</name>
    <name type="synonym">Acutodesmus obliquus</name>
    <dbReference type="NCBI Taxonomy" id="3088"/>
    <lineage>
        <taxon>Eukaryota</taxon>
        <taxon>Viridiplantae</taxon>
        <taxon>Chlorophyta</taxon>
        <taxon>core chlorophytes</taxon>
        <taxon>Chlorophyceae</taxon>
        <taxon>CS clade</taxon>
        <taxon>Sphaeropleales</taxon>
        <taxon>Scenedesmaceae</taxon>
        <taxon>Tetradesmus</taxon>
    </lineage>
</organism>
<keyword evidence="3" id="KW-1185">Reference proteome</keyword>